<sequence>MFSLFEGTPIAQIDGKKNKIFVLNDEFSSESSDTNQPIFNLGEVISSLNSGQKECPLCYKIFGSKDILRRHIGCSCPVGKTLQNKQTKITNNKSRVFTIKTDVFGNSQIITNNKRSKLFPVVSDSNELGSSRDLYFVMGPSGVGKSTFLSKYIEQFMKKFPDRNIVLYSWIKDDPAFEGILMNRIELNEDIINNPLTLTQLQNTLVIFDDISGHDDISNMLHLLRDEILTKGRHNNIYSISTTHMISNWNETRILKNESNKIVFFKNGPKKHIRNFLSSLGVTKNQIDNILKLKSRWILINQNFPMFVLWENGAMIL</sequence>
<reference evidence="2" key="1">
    <citation type="journal article" date="2015" name="Nature">
        <title>Complex archaea that bridge the gap between prokaryotes and eukaryotes.</title>
        <authorList>
            <person name="Spang A."/>
            <person name="Saw J.H."/>
            <person name="Jorgensen S.L."/>
            <person name="Zaremba-Niedzwiedzka K."/>
            <person name="Martijn J."/>
            <person name="Lind A.E."/>
            <person name="van Eijk R."/>
            <person name="Schleper C."/>
            <person name="Guy L."/>
            <person name="Ettema T.J."/>
        </authorList>
    </citation>
    <scope>NUCLEOTIDE SEQUENCE</scope>
</reference>
<dbReference type="Gene3D" id="3.40.50.300">
    <property type="entry name" value="P-loop containing nucleotide triphosphate hydrolases"/>
    <property type="match status" value="1"/>
</dbReference>
<proteinExistence type="predicted"/>
<evidence type="ECO:0000259" key="1">
    <source>
        <dbReference type="Pfam" id="PF13173"/>
    </source>
</evidence>
<feature type="domain" description="AAA" evidence="1">
    <location>
        <begin position="132"/>
        <end position="230"/>
    </location>
</feature>
<organism evidence="2">
    <name type="scientific">marine sediment metagenome</name>
    <dbReference type="NCBI Taxonomy" id="412755"/>
    <lineage>
        <taxon>unclassified sequences</taxon>
        <taxon>metagenomes</taxon>
        <taxon>ecological metagenomes</taxon>
    </lineage>
</organism>
<accession>A0A0F9TPI4</accession>
<dbReference type="SUPFAM" id="SSF52540">
    <property type="entry name" value="P-loop containing nucleoside triphosphate hydrolases"/>
    <property type="match status" value="1"/>
</dbReference>
<protein>
    <recommendedName>
        <fullName evidence="1">AAA domain-containing protein</fullName>
    </recommendedName>
</protein>
<gene>
    <name evidence="2" type="ORF">LCGC14_0704700</name>
</gene>
<dbReference type="AlphaFoldDB" id="A0A0F9TPI4"/>
<dbReference type="EMBL" id="LAZR01001521">
    <property type="protein sequence ID" value="KKN43288.1"/>
    <property type="molecule type" value="Genomic_DNA"/>
</dbReference>
<dbReference type="Pfam" id="PF13173">
    <property type="entry name" value="AAA_14"/>
    <property type="match status" value="1"/>
</dbReference>
<comment type="caution">
    <text evidence="2">The sequence shown here is derived from an EMBL/GenBank/DDBJ whole genome shotgun (WGS) entry which is preliminary data.</text>
</comment>
<dbReference type="InterPro" id="IPR027417">
    <property type="entry name" value="P-loop_NTPase"/>
</dbReference>
<evidence type="ECO:0000313" key="2">
    <source>
        <dbReference type="EMBL" id="KKN43288.1"/>
    </source>
</evidence>
<name>A0A0F9TPI4_9ZZZZ</name>
<dbReference type="InterPro" id="IPR041682">
    <property type="entry name" value="AAA_14"/>
</dbReference>